<comment type="caution">
    <text evidence="2">The sequence shown here is derived from an EMBL/GenBank/DDBJ whole genome shotgun (WGS) entry which is preliminary data.</text>
</comment>
<protein>
    <submittedName>
        <fullName evidence="2">GNAT family N-acetyltransferase</fullName>
    </submittedName>
</protein>
<gene>
    <name evidence="2" type="ORF">F130042H8_33250</name>
</gene>
<accession>A0ABQ0B1V7</accession>
<dbReference type="PROSITE" id="PS51186">
    <property type="entry name" value="GNAT"/>
    <property type="match status" value="1"/>
</dbReference>
<dbReference type="InterPro" id="IPR016181">
    <property type="entry name" value="Acyl_CoA_acyltransferase"/>
</dbReference>
<dbReference type="Gene3D" id="3.40.630.30">
    <property type="match status" value="1"/>
</dbReference>
<organism evidence="2 3">
    <name type="scientific">Enterocloster alcoholdehydrogenati</name>
    <dbReference type="NCBI Taxonomy" id="2547410"/>
    <lineage>
        <taxon>Bacteria</taxon>
        <taxon>Bacillati</taxon>
        <taxon>Bacillota</taxon>
        <taxon>Clostridia</taxon>
        <taxon>Lachnospirales</taxon>
        <taxon>Lachnospiraceae</taxon>
        <taxon>Enterocloster</taxon>
    </lineage>
</organism>
<sequence>MRIEVGTEQDVDSWMNLVEKVKNAFPGLETEEALKEHRNTVLDFISKDSAICAKEQEEIVGVLLFSKENNVLCFLAVDPEHRRKYIAEKMVSYMLTKMNPQSDISVTTYREGVPEGIAARAFYKRIGFSEGKLTEEFGSPVQEFVLKRQSLSLEN</sequence>
<reference evidence="2 3" key="1">
    <citation type="submission" date="2024-04" db="EMBL/GenBank/DDBJ databases">
        <title>Defined microbial consortia suppress multidrug-resistant proinflammatory Enterobacteriaceae via ecological control.</title>
        <authorList>
            <person name="Furuichi M."/>
            <person name="Kawaguchi T."/>
            <person name="Pust M."/>
            <person name="Yasuma K."/>
            <person name="Plichta D."/>
            <person name="Hasegawa N."/>
            <person name="Ohya T."/>
            <person name="Bhattarai S."/>
            <person name="Sasajima S."/>
            <person name="Aoto Y."/>
            <person name="Tuganbaev T."/>
            <person name="Yaginuma M."/>
            <person name="Ueda M."/>
            <person name="Okahashi N."/>
            <person name="Amafuji K."/>
            <person name="Kiridooshi Y."/>
            <person name="Sugita K."/>
            <person name="Strazar M."/>
            <person name="Skelly A."/>
            <person name="Suda W."/>
            <person name="Hattori M."/>
            <person name="Nakamoto N."/>
            <person name="Caballero S."/>
            <person name="Norman J."/>
            <person name="Olle B."/>
            <person name="Tanoue T."/>
            <person name="Arita M."/>
            <person name="Bucci V."/>
            <person name="Atarashi K."/>
            <person name="Xavier R."/>
            <person name="Honda K."/>
        </authorList>
    </citation>
    <scope>NUCLEOTIDE SEQUENCE [LARGE SCALE GENOMIC DNA]</scope>
    <source>
        <strain evidence="3">f13</strain>
    </source>
</reference>
<dbReference type="Pfam" id="PF00583">
    <property type="entry name" value="Acetyltransf_1"/>
    <property type="match status" value="1"/>
</dbReference>
<proteinExistence type="predicted"/>
<evidence type="ECO:0000313" key="3">
    <source>
        <dbReference type="Proteomes" id="UP001600894"/>
    </source>
</evidence>
<dbReference type="InterPro" id="IPR000182">
    <property type="entry name" value="GNAT_dom"/>
</dbReference>
<dbReference type="RefSeq" id="WP_390470870.1">
    <property type="nucleotide sequence ID" value="NZ_BAABXL010000001.1"/>
</dbReference>
<feature type="domain" description="N-acetyltransferase" evidence="1">
    <location>
        <begin position="1"/>
        <end position="152"/>
    </location>
</feature>
<dbReference type="SUPFAM" id="SSF55729">
    <property type="entry name" value="Acyl-CoA N-acyltransferases (Nat)"/>
    <property type="match status" value="1"/>
</dbReference>
<evidence type="ECO:0000313" key="2">
    <source>
        <dbReference type="EMBL" id="GAA6270265.1"/>
    </source>
</evidence>
<dbReference type="CDD" id="cd04301">
    <property type="entry name" value="NAT_SF"/>
    <property type="match status" value="1"/>
</dbReference>
<name>A0ABQ0B1V7_9FIRM</name>
<dbReference type="EMBL" id="BAABXL010000001">
    <property type="protein sequence ID" value="GAA6270265.1"/>
    <property type="molecule type" value="Genomic_DNA"/>
</dbReference>
<dbReference type="Proteomes" id="UP001600894">
    <property type="component" value="Unassembled WGS sequence"/>
</dbReference>
<evidence type="ECO:0000259" key="1">
    <source>
        <dbReference type="PROSITE" id="PS51186"/>
    </source>
</evidence>
<keyword evidence="3" id="KW-1185">Reference proteome</keyword>